<dbReference type="InterPro" id="IPR035979">
    <property type="entry name" value="RBD_domain_sf"/>
</dbReference>
<dbReference type="PROSITE" id="PS50102">
    <property type="entry name" value="RRM"/>
    <property type="match status" value="1"/>
</dbReference>
<dbReference type="OrthoDB" id="6159137at2759"/>
<feature type="compositionally biased region" description="Basic and acidic residues" evidence="2">
    <location>
        <begin position="34"/>
        <end position="53"/>
    </location>
</feature>
<dbReference type="PANTHER" id="PTHR48034">
    <property type="entry name" value="TRANSFORMER-2 SEX-DETERMINING PROTEIN-RELATED"/>
    <property type="match status" value="1"/>
</dbReference>
<dbReference type="SUPFAM" id="SSF54928">
    <property type="entry name" value="RNA-binding domain, RBD"/>
    <property type="match status" value="1"/>
</dbReference>
<feature type="compositionally biased region" description="Polar residues" evidence="2">
    <location>
        <begin position="1"/>
        <end position="13"/>
    </location>
</feature>
<keyword evidence="1" id="KW-0694">RNA-binding</keyword>
<dbReference type="InterPro" id="IPR050441">
    <property type="entry name" value="RBM"/>
</dbReference>
<dbReference type="AlphaFoldDB" id="A0A061BFI2"/>
<name>A0A061BFI2_RHOTO</name>
<accession>A0A061BFI2</accession>
<feature type="compositionally biased region" description="Basic and acidic residues" evidence="2">
    <location>
        <begin position="181"/>
        <end position="219"/>
    </location>
</feature>
<feature type="region of interest" description="Disordered" evidence="2">
    <location>
        <begin position="1"/>
        <end position="66"/>
    </location>
</feature>
<dbReference type="Gene3D" id="3.30.70.330">
    <property type="match status" value="1"/>
</dbReference>
<dbReference type="InterPro" id="IPR012677">
    <property type="entry name" value="Nucleotide-bd_a/b_plait_sf"/>
</dbReference>
<feature type="compositionally biased region" description="Basic and acidic residues" evidence="2">
    <location>
        <begin position="227"/>
        <end position="256"/>
    </location>
</feature>
<dbReference type="Pfam" id="PF00076">
    <property type="entry name" value="RRM_1"/>
    <property type="match status" value="1"/>
</dbReference>
<proteinExistence type="predicted"/>
<evidence type="ECO:0000256" key="2">
    <source>
        <dbReference type="SAM" id="MobiDB-lite"/>
    </source>
</evidence>
<dbReference type="InterPro" id="IPR000504">
    <property type="entry name" value="RRM_dom"/>
</dbReference>
<reference evidence="4" key="1">
    <citation type="journal article" date="2014" name="Genome Announc.">
        <title>Draft genome sequence of Rhodosporidium toruloides CECT1137, an oleaginous yeast of biotechnological interest.</title>
        <authorList>
            <person name="Morin N."/>
            <person name="Calcas X."/>
            <person name="Devillers H."/>
            <person name="Durrens P."/>
            <person name="Sherman D.J."/>
            <person name="Nicaud J.-M."/>
            <person name="Neuveglise C."/>
        </authorList>
    </citation>
    <scope>NUCLEOTIDE SEQUENCE</scope>
    <source>
        <strain evidence="4">CECT1137</strain>
    </source>
</reference>
<organism evidence="4">
    <name type="scientific">Rhodotorula toruloides</name>
    <name type="common">Yeast</name>
    <name type="synonym">Rhodosporidium toruloides</name>
    <dbReference type="NCBI Taxonomy" id="5286"/>
    <lineage>
        <taxon>Eukaryota</taxon>
        <taxon>Fungi</taxon>
        <taxon>Dikarya</taxon>
        <taxon>Basidiomycota</taxon>
        <taxon>Pucciniomycotina</taxon>
        <taxon>Microbotryomycetes</taxon>
        <taxon>Sporidiobolales</taxon>
        <taxon>Sporidiobolaceae</taxon>
        <taxon>Rhodotorula</taxon>
    </lineage>
</organism>
<evidence type="ECO:0000259" key="3">
    <source>
        <dbReference type="PROSITE" id="PS50102"/>
    </source>
</evidence>
<evidence type="ECO:0000256" key="1">
    <source>
        <dbReference type="PROSITE-ProRule" id="PRU00176"/>
    </source>
</evidence>
<feature type="region of interest" description="Disordered" evidence="2">
    <location>
        <begin position="137"/>
        <end position="256"/>
    </location>
</feature>
<protein>
    <submittedName>
        <fullName evidence="4">RHTO0S19e03136g1_1</fullName>
    </submittedName>
</protein>
<dbReference type="SMART" id="SM00360">
    <property type="entry name" value="RRM"/>
    <property type="match status" value="1"/>
</dbReference>
<dbReference type="GO" id="GO:0003723">
    <property type="term" value="F:RNA binding"/>
    <property type="evidence" value="ECO:0007669"/>
    <property type="project" value="UniProtKB-UniRule"/>
</dbReference>
<evidence type="ECO:0000313" key="4">
    <source>
        <dbReference type="EMBL" id="CDR48717.1"/>
    </source>
</evidence>
<gene>
    <name evidence="4" type="ORF">RHTO0S_19e03136g</name>
</gene>
<dbReference type="EMBL" id="LK052954">
    <property type="protein sequence ID" value="CDR48717.1"/>
    <property type="molecule type" value="Genomic_DNA"/>
</dbReference>
<sequence>MADEYGTSNGNDNRSPSPRRGDSGRGRSRSRSPVRMDTDRRDGGDRGRGDVRGAEPVNPGNNLHVSGLSLKVEERDLEELFSKHGRIQKCQVMRDPHSKESRGFAFVMMETGEEADACIANLNATEVLGRTINVEKARRGRARTPTPGQYHGPPKRYDAYGGGPGYGERPYEPRGYGGRGYESRSRYDDYDRRGPPPSYGRDDRYDYDRPRYRDDRDRGSYAVPMRGGDDRGGRYPDERYSSSRGGGRDYGSDRRY</sequence>
<feature type="domain" description="RRM" evidence="3">
    <location>
        <begin position="61"/>
        <end position="139"/>
    </location>
</feature>